<comment type="similarity">
    <text evidence="1">Belongs to the UDP-glycosyltransferase family.</text>
</comment>
<keyword evidence="4" id="KW-1185">Reference proteome</keyword>
<organism evidence="3 4">
    <name type="scientific">Clathrus columnatus</name>
    <dbReference type="NCBI Taxonomy" id="1419009"/>
    <lineage>
        <taxon>Eukaryota</taxon>
        <taxon>Fungi</taxon>
        <taxon>Dikarya</taxon>
        <taxon>Basidiomycota</taxon>
        <taxon>Agaricomycotina</taxon>
        <taxon>Agaricomycetes</taxon>
        <taxon>Phallomycetidae</taxon>
        <taxon>Phallales</taxon>
        <taxon>Clathraceae</taxon>
        <taxon>Clathrus</taxon>
    </lineage>
</organism>
<dbReference type="SUPFAM" id="SSF53756">
    <property type="entry name" value="UDP-Glycosyltransferase/glycogen phosphorylase"/>
    <property type="match status" value="1"/>
</dbReference>
<evidence type="ECO:0000256" key="1">
    <source>
        <dbReference type="ARBA" id="ARBA00009995"/>
    </source>
</evidence>
<gene>
    <name evidence="3" type="ORF">Clacol_000070</name>
</gene>
<evidence type="ECO:0000313" key="4">
    <source>
        <dbReference type="Proteomes" id="UP001050691"/>
    </source>
</evidence>
<protein>
    <submittedName>
        <fullName evidence="3">Uncharacterized protein</fullName>
    </submittedName>
</protein>
<dbReference type="EMBL" id="BPWL01000001">
    <property type="protein sequence ID" value="GJJ05883.1"/>
    <property type="molecule type" value="Genomic_DNA"/>
</dbReference>
<accession>A0AAV4ZXS4</accession>
<dbReference type="Pfam" id="PF00201">
    <property type="entry name" value="UDPGT"/>
    <property type="match status" value="1"/>
</dbReference>
<dbReference type="PANTHER" id="PTHR11926:SF774">
    <property type="entry name" value="UDP-GLYCOSYLTRANSFERASE 85A1-RELATED"/>
    <property type="match status" value="1"/>
</dbReference>
<dbReference type="InterPro" id="IPR002213">
    <property type="entry name" value="UDP_glucos_trans"/>
</dbReference>
<comment type="caution">
    <text evidence="3">The sequence shown here is derived from an EMBL/GenBank/DDBJ whole genome shotgun (WGS) entry which is preliminary data.</text>
</comment>
<evidence type="ECO:0000313" key="3">
    <source>
        <dbReference type="EMBL" id="GJJ05883.1"/>
    </source>
</evidence>
<name>A0AAV4ZXS4_9AGAM</name>
<dbReference type="PANTHER" id="PTHR11926">
    <property type="entry name" value="GLUCOSYL/GLUCURONOSYL TRANSFERASES"/>
    <property type="match status" value="1"/>
</dbReference>
<dbReference type="Gene3D" id="3.40.50.2000">
    <property type="entry name" value="Glycogen Phosphorylase B"/>
    <property type="match status" value="1"/>
</dbReference>
<dbReference type="GO" id="GO:0008194">
    <property type="term" value="F:UDP-glycosyltransferase activity"/>
    <property type="evidence" value="ECO:0007669"/>
    <property type="project" value="InterPro"/>
</dbReference>
<reference evidence="3" key="1">
    <citation type="submission" date="2021-10" db="EMBL/GenBank/DDBJ databases">
        <title>De novo Genome Assembly of Clathrus columnatus (Basidiomycota, Fungi) Using Illumina and Nanopore Sequence Data.</title>
        <authorList>
            <person name="Ogiso-Tanaka E."/>
            <person name="Itagaki H."/>
            <person name="Hosoya T."/>
            <person name="Hosaka K."/>
        </authorList>
    </citation>
    <scope>NUCLEOTIDE SEQUENCE</scope>
    <source>
        <strain evidence="3">MO-923</strain>
    </source>
</reference>
<sequence length="443" mass="49206">MTVPTSTTHLFVAAAPALVAGSNIEVLMDKEVERCLHSENKSLRENFHIISVGGEGIPVILWQHLIQDFTPFYTSLHTRAPIQCQATGRVYTVDQSPIVVIADIGGKIKKTFFMLSALTLIRQLNEQDQKKIPILTWNCGTLGPTMHYMGPERLVGIGDLEAKAKELAGKTGISFNEAEAQCFQPQKGEVIKVPGLPPIVFHDFEGIISLSNTTFEPEACSASREWYAERNKSCYIAGPSLPDDLFDDSEGLKAIDLSPEEAEVMTFIDNVYKTSGKHSVLYIAFGTLFPPSNPKLWKVIEVMLDLKVPFLVVYGAPKFGEYGAMPDHIAEKMNASPERALICKWAPQQTVLAHKATGWFLTHCGHNGVFEAISQTVPIGCQPKGTMEALQEEVRTVLQEAFHGKEGLRKRKNIQELTEKIKDGLKENGDTTKDLMRFIEEYL</sequence>
<dbReference type="Proteomes" id="UP001050691">
    <property type="component" value="Unassembled WGS sequence"/>
</dbReference>
<evidence type="ECO:0000256" key="2">
    <source>
        <dbReference type="ARBA" id="ARBA00022679"/>
    </source>
</evidence>
<dbReference type="AlphaFoldDB" id="A0AAV4ZXS4"/>
<proteinExistence type="inferred from homology"/>
<keyword evidence="2" id="KW-0808">Transferase</keyword>